<dbReference type="RefSeq" id="WP_073241097.1">
    <property type="nucleotide sequence ID" value="NZ_BJNP01000005.1"/>
</dbReference>
<gene>
    <name evidence="1" type="ORF">FFL01_07530</name>
</gene>
<comment type="caution">
    <text evidence="1">The sequence shown here is derived from an EMBL/GenBank/DDBJ whole genome shotgun (WGS) entry which is preliminary data.</text>
</comment>
<sequence>MKKTYILLFTFFLFSCSSEFKVIEKPTEYSEIIKRRQIVGAKFSENGDCFMCLQNVKRFTPSLEEIKNAEKILRKNIRKTNSKKLNQGNGCPIIHKNLNIYRRQYWGYYNEKNEKVIYVTFNKNKLKLSEKIKGFTRDENDNWKKERENVYDGCSNHWEIKINLKTEELFEFGVNGLG</sequence>
<dbReference type="STRING" id="983.SAMN05443543_101264"/>
<dbReference type="OrthoDB" id="4301792at2"/>
<name>A0A4Y4AX93_9FLAO</name>
<evidence type="ECO:0000313" key="2">
    <source>
        <dbReference type="Proteomes" id="UP000316775"/>
    </source>
</evidence>
<dbReference type="PROSITE" id="PS51257">
    <property type="entry name" value="PROKAR_LIPOPROTEIN"/>
    <property type="match status" value="1"/>
</dbReference>
<evidence type="ECO:0000313" key="1">
    <source>
        <dbReference type="EMBL" id="GEC71214.1"/>
    </source>
</evidence>
<dbReference type="EMBL" id="BJNP01000005">
    <property type="protein sequence ID" value="GEC71214.1"/>
    <property type="molecule type" value="Genomic_DNA"/>
</dbReference>
<organism evidence="1 2">
    <name type="scientific">Flavobacterium flevense</name>
    <dbReference type="NCBI Taxonomy" id="983"/>
    <lineage>
        <taxon>Bacteria</taxon>
        <taxon>Pseudomonadati</taxon>
        <taxon>Bacteroidota</taxon>
        <taxon>Flavobacteriia</taxon>
        <taxon>Flavobacteriales</taxon>
        <taxon>Flavobacteriaceae</taxon>
        <taxon>Flavobacterium</taxon>
    </lineage>
</organism>
<accession>A0A4Y4AX93</accession>
<keyword evidence="2" id="KW-1185">Reference proteome</keyword>
<protein>
    <recommendedName>
        <fullName evidence="3">Lipoprotein</fullName>
    </recommendedName>
</protein>
<dbReference type="AlphaFoldDB" id="A0A4Y4AX93"/>
<evidence type="ECO:0008006" key="3">
    <source>
        <dbReference type="Google" id="ProtNLM"/>
    </source>
</evidence>
<proteinExistence type="predicted"/>
<dbReference type="Proteomes" id="UP000316775">
    <property type="component" value="Unassembled WGS sequence"/>
</dbReference>
<reference evidence="1 2" key="1">
    <citation type="submission" date="2019-06" db="EMBL/GenBank/DDBJ databases">
        <title>Whole genome shotgun sequence of Flavobacterium flevense NBRC 14960.</title>
        <authorList>
            <person name="Hosoyama A."/>
            <person name="Uohara A."/>
            <person name="Ohji S."/>
            <person name="Ichikawa N."/>
        </authorList>
    </citation>
    <scope>NUCLEOTIDE SEQUENCE [LARGE SCALE GENOMIC DNA]</scope>
    <source>
        <strain evidence="1 2">NBRC 14960</strain>
    </source>
</reference>